<dbReference type="Pfam" id="PF01909">
    <property type="entry name" value="NTP_transf_2"/>
    <property type="match status" value="1"/>
</dbReference>
<reference evidence="2 3" key="1">
    <citation type="journal article" date="2019" name="Int. J. Syst. Evol. Microbiol.">
        <title>The Global Catalogue of Microorganisms (GCM) 10K type strain sequencing project: providing services to taxonomists for standard genome sequencing and annotation.</title>
        <authorList>
            <consortium name="The Broad Institute Genomics Platform"/>
            <consortium name="The Broad Institute Genome Sequencing Center for Infectious Disease"/>
            <person name="Wu L."/>
            <person name="Ma J."/>
        </authorList>
    </citation>
    <scope>NUCLEOTIDE SEQUENCE [LARGE SCALE GENOMIC DNA]</scope>
    <source>
        <strain evidence="2 3">JCM 12774</strain>
    </source>
</reference>
<proteinExistence type="predicted"/>
<sequence>MLNVFDVAQALIEYVEKEYSDEIAIIAYYGSYAQGTATKRSDLDFFFIPASSQGYQASIQFIIDGIGFDFWPISWERAERMASFQEDKTTIIADSKLLYVRSEEDRDRFMRLRETTSTMQGSEKAQEMVEKAESELRKVYLHLYKMSRAVDSEDITFYRTEAHEVLTKVLQSLALLNRTYYTRGFGKNKEQILSLPLKPTRLRLYMETIMYSNLNADILQACEELTADTLELVLVQKEKYYGSPSYPDRLKGFYEELKGVMDKIITACEMNDYDTAFFSAISVQDLTAAFLFFAETGHWPSDLIIGSSYMETYRKLGFPELIVTLDSQDLSKLQAAVESLVVSLDRYLRAKGVEVNCFENIEEFKINLCRRPKFHFKN</sequence>
<dbReference type="InterPro" id="IPR043519">
    <property type="entry name" value="NT_sf"/>
</dbReference>
<comment type="caution">
    <text evidence="2">The sequence shown here is derived from an EMBL/GenBank/DDBJ whole genome shotgun (WGS) entry which is preliminary data.</text>
</comment>
<dbReference type="Gene3D" id="3.30.460.10">
    <property type="entry name" value="Beta Polymerase, domain 2"/>
    <property type="match status" value="1"/>
</dbReference>
<accession>A0ABN0YLP1</accession>
<dbReference type="InterPro" id="IPR002934">
    <property type="entry name" value="Polymerase_NTP_transf_dom"/>
</dbReference>
<dbReference type="Gene3D" id="1.20.120.330">
    <property type="entry name" value="Nucleotidyltransferases domain 2"/>
    <property type="match status" value="1"/>
</dbReference>
<dbReference type="Proteomes" id="UP001500340">
    <property type="component" value="Unassembled WGS sequence"/>
</dbReference>
<dbReference type="RefSeq" id="WP_343862908.1">
    <property type="nucleotide sequence ID" value="NZ_BAAACX010000015.1"/>
</dbReference>
<dbReference type="SUPFAM" id="SSF81301">
    <property type="entry name" value="Nucleotidyltransferase"/>
    <property type="match status" value="1"/>
</dbReference>
<evidence type="ECO:0000313" key="3">
    <source>
        <dbReference type="Proteomes" id="UP001500340"/>
    </source>
</evidence>
<evidence type="ECO:0000259" key="1">
    <source>
        <dbReference type="Pfam" id="PF01909"/>
    </source>
</evidence>
<protein>
    <recommendedName>
        <fullName evidence="1">Polymerase nucleotidyl transferase domain-containing protein</fullName>
    </recommendedName>
</protein>
<dbReference type="EMBL" id="BAAACX010000015">
    <property type="protein sequence ID" value="GAA0399163.1"/>
    <property type="molecule type" value="Genomic_DNA"/>
</dbReference>
<keyword evidence="3" id="KW-1185">Reference proteome</keyword>
<organism evidence="2 3">
    <name type="scientific">Paenibacillus motobuensis</name>
    <dbReference type="NCBI Taxonomy" id="295324"/>
    <lineage>
        <taxon>Bacteria</taxon>
        <taxon>Bacillati</taxon>
        <taxon>Bacillota</taxon>
        <taxon>Bacilli</taxon>
        <taxon>Bacillales</taxon>
        <taxon>Paenibacillaceae</taxon>
        <taxon>Paenibacillus</taxon>
    </lineage>
</organism>
<feature type="domain" description="Polymerase nucleotidyl transferase" evidence="1">
    <location>
        <begin position="11"/>
        <end position="48"/>
    </location>
</feature>
<gene>
    <name evidence="2" type="ORF">GCM10008933_32210</name>
</gene>
<dbReference type="CDD" id="cd05403">
    <property type="entry name" value="NT_KNTase_like"/>
    <property type="match status" value="1"/>
</dbReference>
<name>A0ABN0YLP1_9BACL</name>
<evidence type="ECO:0000313" key="2">
    <source>
        <dbReference type="EMBL" id="GAA0399163.1"/>
    </source>
</evidence>